<evidence type="ECO:0000256" key="1">
    <source>
        <dbReference type="ARBA" id="ARBA00022729"/>
    </source>
</evidence>
<dbReference type="NCBIfam" id="TIGR04183">
    <property type="entry name" value="Por_Secre_tail"/>
    <property type="match status" value="1"/>
</dbReference>
<dbReference type="PANTHER" id="PTHR35580">
    <property type="entry name" value="CELL SURFACE GLYCOPROTEIN (S-LAYER PROTEIN)-LIKE PROTEIN"/>
    <property type="match status" value="1"/>
</dbReference>
<gene>
    <name evidence="3" type="ORF">I6I88_03700</name>
</gene>
<dbReference type="SUPFAM" id="SSF50998">
    <property type="entry name" value="Quinoprotein alcohol dehydrogenase-like"/>
    <property type="match status" value="1"/>
</dbReference>
<dbReference type="RefSeq" id="WP_115307094.1">
    <property type="nucleotide sequence ID" value="NZ_CP068108.1"/>
</dbReference>
<dbReference type="PANTHER" id="PTHR35580:SF1">
    <property type="entry name" value="PHYTASE-LIKE DOMAIN-CONTAINING PROTEIN"/>
    <property type="match status" value="1"/>
</dbReference>
<dbReference type="GeneID" id="93526741"/>
<organism evidence="3 4">
    <name type="scientific">Myroides odoratus</name>
    <name type="common">Flavobacterium odoratum</name>
    <dbReference type="NCBI Taxonomy" id="256"/>
    <lineage>
        <taxon>Bacteria</taxon>
        <taxon>Pseudomonadati</taxon>
        <taxon>Bacteroidota</taxon>
        <taxon>Flavobacteriia</taxon>
        <taxon>Flavobacteriales</taxon>
        <taxon>Flavobacteriaceae</taxon>
        <taxon>Myroides</taxon>
    </lineage>
</organism>
<dbReference type="InterPro" id="IPR052918">
    <property type="entry name" value="Motility_Chemotaxis_Reg"/>
</dbReference>
<dbReference type="EMBL" id="CP068108">
    <property type="protein sequence ID" value="QQU00875.1"/>
    <property type="molecule type" value="Genomic_DNA"/>
</dbReference>
<evidence type="ECO:0000313" key="3">
    <source>
        <dbReference type="EMBL" id="QQU00875.1"/>
    </source>
</evidence>
<dbReference type="Pfam" id="PF18962">
    <property type="entry name" value="Por_Secre_tail"/>
    <property type="match status" value="1"/>
</dbReference>
<sequence length="637" mass="70703">MKQKLLHKILYSPIAGCILLLLLPFSSLAQDYNWKWAFKGGAHKGGYGVRYRDEQIHDIKVGTDNNYYFLATIAGKLEANLNNVPLSVYNHSPTVGGGSNDILLFSTTCEGEIRWSQVIGGGMHDYSFNLVLDQQNNVYIAANVRNDYITADGSPVHFSPTDSIPYPDPYLNPQNQDGYKTSYLAKYNGEGELIKKVALQGPVNYDTFFSHVYNLTLTENNQLHFIVGLKQGTHLDGHVTIEPYEGLYHINYLAQYDVDLNYIHSVKLPIAPENDFPNIGSYLKFIHDKTNHQYLISSVRGGAVGDVKDLNYGGKDFVERTFILAIDDQTGAEKWRREFRSPPEPQYPYPSANSIFNMVLDEDSNIYIAGRLSSRETESVQILDPTNPSIPPFSYTPGVNGSIPMIAKLNSQGTVQWMQATTALNEDAGAPGPTEAKGIAINGNEVALATQATNEFWGNFEIKRTFGHRSDPILVRFDKQTGQVLAVNEIPGSEGSNHSLTAVAADQDGNYIVGGFFLGNLFWNNDLGIAPIITTGEADFFVAKLEANPCGSGNLSTEKFNKPTFSVYPNPTKGIVYIDTQELLNQYFVYDLAGKQVLYGNFTSDNKFNLETLQKGIYLVKITTTNGKYETVKIVKK</sequence>
<accession>A0A9Q7EBS5</accession>
<evidence type="ECO:0000259" key="2">
    <source>
        <dbReference type="Pfam" id="PF18962"/>
    </source>
</evidence>
<reference evidence="3 4" key="1">
    <citation type="submission" date="2021-01" db="EMBL/GenBank/DDBJ databases">
        <title>FDA dAtabase for Regulatory Grade micrObial Sequences (FDA-ARGOS): Supporting development and validation of Infectious Disease Dx tests.</title>
        <authorList>
            <person name="Sproer C."/>
            <person name="Gronow S."/>
            <person name="Severitt S."/>
            <person name="Schroder I."/>
            <person name="Tallon L."/>
            <person name="Sadzewicz L."/>
            <person name="Zhao X."/>
            <person name="Boylan J."/>
            <person name="Ott S."/>
            <person name="Bowen H."/>
            <person name="Vavikolanu K."/>
            <person name="Mehta A."/>
            <person name="Aluvathingal J."/>
            <person name="Nadendla S."/>
            <person name="Lowell S."/>
            <person name="Myers T."/>
            <person name="Yan Y."/>
            <person name="Sichtig H."/>
        </authorList>
    </citation>
    <scope>NUCLEOTIDE SEQUENCE [LARGE SCALE GENOMIC DNA]</scope>
    <source>
        <strain evidence="3 4">FDAARGOS_1131</strain>
    </source>
</reference>
<dbReference type="AlphaFoldDB" id="A0A9Q7EBS5"/>
<feature type="domain" description="Secretion system C-terminal sorting" evidence="2">
    <location>
        <begin position="567"/>
        <end position="634"/>
    </location>
</feature>
<dbReference type="OrthoDB" id="5381604at2"/>
<evidence type="ECO:0000313" key="4">
    <source>
        <dbReference type="Proteomes" id="UP000596202"/>
    </source>
</evidence>
<dbReference type="Proteomes" id="UP000596202">
    <property type="component" value="Chromosome"/>
</dbReference>
<name>A0A9Q7EBS5_MYROD</name>
<keyword evidence="1" id="KW-0732">Signal</keyword>
<protein>
    <submittedName>
        <fullName evidence="3">T9SS type A sorting domain-containing protein</fullName>
    </submittedName>
</protein>
<proteinExistence type="predicted"/>
<dbReference type="InterPro" id="IPR011047">
    <property type="entry name" value="Quinoprotein_ADH-like_sf"/>
</dbReference>
<dbReference type="InterPro" id="IPR026444">
    <property type="entry name" value="Secre_tail"/>
</dbReference>